<organism evidence="2 3">
    <name type="scientific">Myceligenerans xiligouense</name>
    <dbReference type="NCBI Taxonomy" id="253184"/>
    <lineage>
        <taxon>Bacteria</taxon>
        <taxon>Bacillati</taxon>
        <taxon>Actinomycetota</taxon>
        <taxon>Actinomycetes</taxon>
        <taxon>Micrococcales</taxon>
        <taxon>Promicromonosporaceae</taxon>
        <taxon>Myceligenerans</taxon>
    </lineage>
</organism>
<protein>
    <submittedName>
        <fullName evidence="2">Excisionase family DNA binding protein</fullName>
    </submittedName>
</protein>
<dbReference type="InterPro" id="IPR009061">
    <property type="entry name" value="DNA-bd_dom_put_sf"/>
</dbReference>
<dbReference type="SUPFAM" id="SSF46955">
    <property type="entry name" value="Putative DNA-binding domain"/>
    <property type="match status" value="1"/>
</dbReference>
<proteinExistence type="predicted"/>
<evidence type="ECO:0000313" key="2">
    <source>
        <dbReference type="EMBL" id="RPF21288.1"/>
    </source>
</evidence>
<dbReference type="Gene3D" id="1.10.1660.10">
    <property type="match status" value="1"/>
</dbReference>
<evidence type="ECO:0000259" key="1">
    <source>
        <dbReference type="Pfam" id="PF12728"/>
    </source>
</evidence>
<sequence length="70" mass="7726">METSDISDLLTTDEVAARFRVNPSTVRRWRLDGVGPRHVKIGSVYRYPTALLAEWIRANVAASVPGEDAA</sequence>
<evidence type="ECO:0000313" key="3">
    <source>
        <dbReference type="Proteomes" id="UP000280501"/>
    </source>
</evidence>
<accession>A0A3N4Z623</accession>
<dbReference type="EMBL" id="RKQZ01000001">
    <property type="protein sequence ID" value="RPF21288.1"/>
    <property type="molecule type" value="Genomic_DNA"/>
</dbReference>
<dbReference type="InterPro" id="IPR041657">
    <property type="entry name" value="HTH_17"/>
</dbReference>
<reference evidence="2 3" key="1">
    <citation type="submission" date="2018-11" db="EMBL/GenBank/DDBJ databases">
        <title>Sequencing the genomes of 1000 actinobacteria strains.</title>
        <authorList>
            <person name="Klenk H.-P."/>
        </authorList>
    </citation>
    <scope>NUCLEOTIDE SEQUENCE [LARGE SCALE GENOMIC DNA]</scope>
    <source>
        <strain evidence="2 3">DSM 15700</strain>
    </source>
</reference>
<name>A0A3N4Z623_9MICO</name>
<dbReference type="AlphaFoldDB" id="A0A3N4Z623"/>
<gene>
    <name evidence="2" type="ORF">EDD34_1913</name>
</gene>
<dbReference type="Proteomes" id="UP000280501">
    <property type="component" value="Unassembled WGS sequence"/>
</dbReference>
<dbReference type="Pfam" id="PF12728">
    <property type="entry name" value="HTH_17"/>
    <property type="match status" value="1"/>
</dbReference>
<comment type="caution">
    <text evidence="2">The sequence shown here is derived from an EMBL/GenBank/DDBJ whole genome shotgun (WGS) entry which is preliminary data.</text>
</comment>
<keyword evidence="3" id="KW-1185">Reference proteome</keyword>
<feature type="domain" description="Helix-turn-helix" evidence="1">
    <location>
        <begin position="9"/>
        <end position="59"/>
    </location>
</feature>